<protein>
    <submittedName>
        <fullName evidence="2">Uncharacterized protein</fullName>
    </submittedName>
</protein>
<accession>A0ABQ8U957</accession>
<feature type="region of interest" description="Disordered" evidence="1">
    <location>
        <begin position="405"/>
        <end position="482"/>
    </location>
</feature>
<feature type="region of interest" description="Disordered" evidence="1">
    <location>
        <begin position="173"/>
        <end position="281"/>
    </location>
</feature>
<name>A0ABQ8U957_9EUKA</name>
<organism evidence="2 3">
    <name type="scientific">Paratrimastix pyriformis</name>
    <dbReference type="NCBI Taxonomy" id="342808"/>
    <lineage>
        <taxon>Eukaryota</taxon>
        <taxon>Metamonada</taxon>
        <taxon>Preaxostyla</taxon>
        <taxon>Paratrimastigidae</taxon>
        <taxon>Paratrimastix</taxon>
    </lineage>
</organism>
<feature type="compositionally biased region" description="Pro residues" evidence="1">
    <location>
        <begin position="213"/>
        <end position="222"/>
    </location>
</feature>
<feature type="compositionally biased region" description="Low complexity" evidence="1">
    <location>
        <begin position="185"/>
        <end position="204"/>
    </location>
</feature>
<feature type="compositionally biased region" description="Acidic residues" evidence="1">
    <location>
        <begin position="444"/>
        <end position="456"/>
    </location>
</feature>
<dbReference type="Proteomes" id="UP001141327">
    <property type="component" value="Unassembled WGS sequence"/>
</dbReference>
<proteinExistence type="predicted"/>
<comment type="caution">
    <text evidence="2">The sequence shown here is derived from an EMBL/GenBank/DDBJ whole genome shotgun (WGS) entry which is preliminary data.</text>
</comment>
<keyword evidence="3" id="KW-1185">Reference proteome</keyword>
<evidence type="ECO:0000313" key="2">
    <source>
        <dbReference type="EMBL" id="KAJ4453889.1"/>
    </source>
</evidence>
<feature type="region of interest" description="Disordered" evidence="1">
    <location>
        <begin position="336"/>
        <end position="361"/>
    </location>
</feature>
<sequence length="482" mass="50380">MASLGHCASHAGAAHLGHSARVIWELVTECLFTKSGFVEEHFPYSGCVDASVRKAPMTHWLLNSPPDAQTQDRELPELTRWLFCGQGVHAERGECPTSAVRTGVALRGASRGLVTACSFAKTNDGALFDLSGTRRTEVTTSDVEEGLRLLVFVVERDVTTAATILKAAPWAAAPAPTPIPSHDQAALPTPATPPTSAAPSAPTAVRDAESDPTQPPSAPAHPTPVAQQAGPGSSSLPLPSTGPPHPQTSAPSPSDQATTNTPEEEHQDHTGAPLNHNRPRSSEDFVIFYPGAARRWTRGPSPSLRAEAESAMQTATRKAMWAKSTAERLGIRVEARRRRHTPGTPTGDTDRPATGRGGPFELYFPDGAPDGLTPAPTAVRTSREGQAWAVFSSLEDATAARAGASTRVACQPHGGRGAPPRAGGVAAGGGGHTRGATAIRAENTETDDEAGTDEAETGPRGATQRRRRARGDPAAEAPRGSH</sequence>
<feature type="compositionally biased region" description="Low complexity" evidence="1">
    <location>
        <begin position="230"/>
        <end position="239"/>
    </location>
</feature>
<dbReference type="EMBL" id="JAPMOS010000205">
    <property type="protein sequence ID" value="KAJ4453889.1"/>
    <property type="molecule type" value="Genomic_DNA"/>
</dbReference>
<gene>
    <name evidence="2" type="ORF">PAPYR_11527</name>
</gene>
<evidence type="ECO:0000256" key="1">
    <source>
        <dbReference type="SAM" id="MobiDB-lite"/>
    </source>
</evidence>
<evidence type="ECO:0000313" key="3">
    <source>
        <dbReference type="Proteomes" id="UP001141327"/>
    </source>
</evidence>
<feature type="compositionally biased region" description="Polar residues" evidence="1">
    <location>
        <begin position="247"/>
        <end position="261"/>
    </location>
</feature>
<feature type="compositionally biased region" description="Low complexity" evidence="1">
    <location>
        <begin position="472"/>
        <end position="482"/>
    </location>
</feature>
<reference evidence="2" key="1">
    <citation type="journal article" date="2022" name="bioRxiv">
        <title>Genomics of Preaxostyla Flagellates Illuminates Evolutionary Transitions and the Path Towards Mitochondrial Loss.</title>
        <authorList>
            <person name="Novak L.V.F."/>
            <person name="Treitli S.C."/>
            <person name="Pyrih J."/>
            <person name="Halakuc P."/>
            <person name="Pipaliya S.V."/>
            <person name="Vacek V."/>
            <person name="Brzon O."/>
            <person name="Soukal P."/>
            <person name="Eme L."/>
            <person name="Dacks J.B."/>
            <person name="Karnkowska A."/>
            <person name="Elias M."/>
            <person name="Hampl V."/>
        </authorList>
    </citation>
    <scope>NUCLEOTIDE SEQUENCE</scope>
    <source>
        <strain evidence="2">RCP-MX</strain>
    </source>
</reference>